<dbReference type="PANTHER" id="PTHR34218:SF4">
    <property type="entry name" value="ACYL-HOMOSERINE LACTONE ACYLASE QUIP"/>
    <property type="match status" value="1"/>
</dbReference>
<dbReference type="InterPro" id="IPR029055">
    <property type="entry name" value="Ntn_hydrolases_N"/>
</dbReference>
<organism evidence="6 7">
    <name type="scientific">Microbacterium yannicii</name>
    <dbReference type="NCBI Taxonomy" id="671622"/>
    <lineage>
        <taxon>Bacteria</taxon>
        <taxon>Bacillati</taxon>
        <taxon>Actinomycetota</taxon>
        <taxon>Actinomycetes</taxon>
        <taxon>Micrococcales</taxon>
        <taxon>Microbacteriaceae</taxon>
        <taxon>Microbacterium</taxon>
    </lineage>
</organism>
<dbReference type="Gene3D" id="1.10.439.10">
    <property type="entry name" value="Penicillin Amidohydrolase, domain 1"/>
    <property type="match status" value="1"/>
</dbReference>
<evidence type="ECO:0000256" key="4">
    <source>
        <dbReference type="SAM" id="MobiDB-lite"/>
    </source>
</evidence>
<keyword evidence="5" id="KW-0472">Membrane</keyword>
<keyword evidence="5" id="KW-0812">Transmembrane</keyword>
<dbReference type="Gene3D" id="3.60.20.10">
    <property type="entry name" value="Glutamine Phosphoribosylpyrophosphate, subunit 1, domain 1"/>
    <property type="match status" value="1"/>
</dbReference>
<reference evidence="7" key="1">
    <citation type="journal article" date="2019" name="Int. J. Syst. Evol. Microbiol.">
        <title>The Global Catalogue of Microorganisms (GCM) 10K type strain sequencing project: providing services to taxonomists for standard genome sequencing and annotation.</title>
        <authorList>
            <consortium name="The Broad Institute Genomics Platform"/>
            <consortium name="The Broad Institute Genome Sequencing Center for Infectious Disease"/>
            <person name="Wu L."/>
            <person name="Ma J."/>
        </authorList>
    </citation>
    <scope>NUCLEOTIDE SEQUENCE [LARGE SCALE GENOMIC DNA]</scope>
    <source>
        <strain evidence="7">JCM 18959</strain>
    </source>
</reference>
<evidence type="ECO:0000256" key="2">
    <source>
        <dbReference type="ARBA" id="ARBA00022801"/>
    </source>
</evidence>
<proteinExistence type="inferred from homology"/>
<keyword evidence="5" id="KW-1133">Transmembrane helix</keyword>
<evidence type="ECO:0000313" key="7">
    <source>
        <dbReference type="Proteomes" id="UP001501407"/>
    </source>
</evidence>
<dbReference type="InterPro" id="IPR043146">
    <property type="entry name" value="Penicillin_amidase_N_B-knob"/>
</dbReference>
<keyword evidence="2" id="KW-0378">Hydrolase</keyword>
<dbReference type="PANTHER" id="PTHR34218">
    <property type="entry name" value="PEPTIDASE S45 PENICILLIN AMIDASE"/>
    <property type="match status" value="1"/>
</dbReference>
<name>A0ABP9LS62_9MICO</name>
<feature type="compositionally biased region" description="Low complexity" evidence="4">
    <location>
        <begin position="281"/>
        <end position="296"/>
    </location>
</feature>
<dbReference type="InterPro" id="IPR043147">
    <property type="entry name" value="Penicillin_amidase_A-knob"/>
</dbReference>
<comment type="caution">
    <text evidence="6">The sequence shown here is derived from an EMBL/GenBank/DDBJ whole genome shotgun (WGS) entry which is preliminary data.</text>
</comment>
<dbReference type="RefSeq" id="WP_194412143.1">
    <property type="nucleotide sequence ID" value="NZ_BAABKZ010000001.1"/>
</dbReference>
<dbReference type="Gene3D" id="1.10.1400.10">
    <property type="match status" value="1"/>
</dbReference>
<accession>A0ABP9LS62</accession>
<protein>
    <submittedName>
        <fullName evidence="6">Penicillin acylase family protein</fullName>
    </submittedName>
</protein>
<dbReference type="Gene3D" id="2.30.120.10">
    <property type="match status" value="1"/>
</dbReference>
<dbReference type="PIRSF" id="PIRSF001227">
    <property type="entry name" value="Pen_acylase"/>
    <property type="match status" value="1"/>
</dbReference>
<dbReference type="InterPro" id="IPR023343">
    <property type="entry name" value="Penicillin_amidase_dom1"/>
</dbReference>
<dbReference type="Proteomes" id="UP001501407">
    <property type="component" value="Unassembled WGS sequence"/>
</dbReference>
<evidence type="ECO:0000256" key="5">
    <source>
        <dbReference type="SAM" id="Phobius"/>
    </source>
</evidence>
<evidence type="ECO:0000256" key="3">
    <source>
        <dbReference type="ARBA" id="ARBA00023145"/>
    </source>
</evidence>
<dbReference type="InterPro" id="IPR002692">
    <property type="entry name" value="S45"/>
</dbReference>
<dbReference type="Pfam" id="PF01804">
    <property type="entry name" value="Penicil_amidase"/>
    <property type="match status" value="1"/>
</dbReference>
<keyword evidence="3" id="KW-0865">Zymogen</keyword>
<sequence>MPKPPPSPYALDDTAPRRSVGRTAGITLFSILAGVVVLALVAVGFVAFTAQRSFPQLSGEAKVPGLDAEVTVQRDVLGIPTITADSSHDLFFAQGYVQAQDRFWEMDFRRHVTSGRLSELFGESQLGTDEFLRTLGWHATAEQEVEALSATDRAYYDAYADGVNAYLADNQGADASFEYAVLGLQNPDYEIEPWTPADSVAWLKAMAWDLRSNIESETERAVLASDFTQAQIDDLYPGYPFDRNPVIVPKISAVPAVGTVPDLATEGAAEGDGGENEGDSAGDAAGDAAGDPSAAAAATIEWTQADTMLDAVSDLVGDAGEGIGSNSWVVSGSVTESGMPLLANDPHLGASLPSVWHQIQLKCSTVTEECPFDVAGFGFSGLPGVVIGHNDRIAWGFTNLTTDVTDLYLEKIEGDSYWYDGALVPLETHTETFKVAGGEDVQLEVRSTANGPIVSGLTDDFTAIAENPYTGTAGTVAAPTAAPEGDFAVSLRWTALQPGTTASAIFALNTAKDFDDFRGAAALFDVPAQNLIYADVDGNIGYQTPGKLPIRGAGDGSMPQPGWDSAYAWQGYIPFEELPVSYNPTEGYIVTANNAIVTADYKYGLTRDWDYGWRAARIDELIQRAIAKGPVTTDDLNAIQADNYSFIGMRLTAAYADITTGDDETDAALDLLQEWDAQNSPDSAAAAYANVLWDTLVENVFVDGRESAAPLSGQGRLFLVVDALLDDDQSPWWTNQELGVAGMTDMLKRSAIDAYERLVDEQGDNPSRWNWGSLHALPLTNGSFGESGIAPIEWLFNRGPYPVGGGSSVVNATGWDLGQSFATVTVPSMRMIVDLADFDDSRWNQLTGESGHAFHTNYTDQVESWQNAELTPWAFSPKAVDAATTDTLVLTP</sequence>
<gene>
    <name evidence="6" type="ORF">GCM10025760_02230</name>
</gene>
<dbReference type="SUPFAM" id="SSF56235">
    <property type="entry name" value="N-terminal nucleophile aminohydrolases (Ntn hydrolases)"/>
    <property type="match status" value="1"/>
</dbReference>
<keyword evidence="7" id="KW-1185">Reference proteome</keyword>
<feature type="region of interest" description="Disordered" evidence="4">
    <location>
        <begin position="264"/>
        <end position="296"/>
    </location>
</feature>
<evidence type="ECO:0000256" key="1">
    <source>
        <dbReference type="ARBA" id="ARBA00006586"/>
    </source>
</evidence>
<dbReference type="CDD" id="cd03747">
    <property type="entry name" value="Ntn_PGA_like"/>
    <property type="match status" value="1"/>
</dbReference>
<comment type="similarity">
    <text evidence="1">Belongs to the peptidase S45 family.</text>
</comment>
<feature type="transmembrane region" description="Helical" evidence="5">
    <location>
        <begin position="26"/>
        <end position="48"/>
    </location>
</feature>
<dbReference type="EMBL" id="BAABKZ010000001">
    <property type="protein sequence ID" value="GAA5084395.1"/>
    <property type="molecule type" value="Genomic_DNA"/>
</dbReference>
<dbReference type="InterPro" id="IPR014395">
    <property type="entry name" value="Pen/GL7ACA/AHL_acylase"/>
</dbReference>
<evidence type="ECO:0000313" key="6">
    <source>
        <dbReference type="EMBL" id="GAA5084395.1"/>
    </source>
</evidence>